<protein>
    <submittedName>
        <fullName evidence="1">Uncharacterized protein</fullName>
    </submittedName>
</protein>
<sequence length="76" mass="8259">MSSLKPQSGRERPSVEMRAFVSDAPEEFADPFEPGRSIYCMALRNQSSDGGDGDGSIGVVLQETAIVHLSESSRER</sequence>
<keyword evidence="2" id="KW-1185">Reference proteome</keyword>
<dbReference type="AlphaFoldDB" id="A0ABD2QG83"/>
<comment type="caution">
    <text evidence="1">The sequence shown here is derived from an EMBL/GenBank/DDBJ whole genome shotgun (WGS) entry which is preliminary data.</text>
</comment>
<name>A0ABD2QG83_9PLAT</name>
<reference evidence="1 2" key="1">
    <citation type="submission" date="2024-11" db="EMBL/GenBank/DDBJ databases">
        <title>Adaptive evolution of stress response genes in parasites aligns with host niche diversity.</title>
        <authorList>
            <person name="Hahn C."/>
            <person name="Resl P."/>
        </authorList>
    </citation>
    <scope>NUCLEOTIDE SEQUENCE [LARGE SCALE GENOMIC DNA]</scope>
    <source>
        <strain evidence="1">EGGRZ-B1_66</strain>
        <tissue evidence="1">Body</tissue>
    </source>
</reference>
<dbReference type="EMBL" id="JBJKFK010000231">
    <property type="protein sequence ID" value="KAL3318550.1"/>
    <property type="molecule type" value="Genomic_DNA"/>
</dbReference>
<evidence type="ECO:0000313" key="2">
    <source>
        <dbReference type="Proteomes" id="UP001626550"/>
    </source>
</evidence>
<organism evidence="1 2">
    <name type="scientific">Cichlidogyrus casuarinus</name>
    <dbReference type="NCBI Taxonomy" id="1844966"/>
    <lineage>
        <taxon>Eukaryota</taxon>
        <taxon>Metazoa</taxon>
        <taxon>Spiralia</taxon>
        <taxon>Lophotrochozoa</taxon>
        <taxon>Platyhelminthes</taxon>
        <taxon>Monogenea</taxon>
        <taxon>Monopisthocotylea</taxon>
        <taxon>Dactylogyridea</taxon>
        <taxon>Ancyrocephalidae</taxon>
        <taxon>Cichlidogyrus</taxon>
    </lineage>
</organism>
<dbReference type="Proteomes" id="UP001626550">
    <property type="component" value="Unassembled WGS sequence"/>
</dbReference>
<gene>
    <name evidence="1" type="ORF">Ciccas_002786</name>
</gene>
<evidence type="ECO:0000313" key="1">
    <source>
        <dbReference type="EMBL" id="KAL3318550.1"/>
    </source>
</evidence>
<proteinExistence type="predicted"/>
<accession>A0ABD2QG83</accession>